<organism evidence="2 3">
    <name type="scientific">Tothia fuscella</name>
    <dbReference type="NCBI Taxonomy" id="1048955"/>
    <lineage>
        <taxon>Eukaryota</taxon>
        <taxon>Fungi</taxon>
        <taxon>Dikarya</taxon>
        <taxon>Ascomycota</taxon>
        <taxon>Pezizomycotina</taxon>
        <taxon>Dothideomycetes</taxon>
        <taxon>Pleosporomycetidae</taxon>
        <taxon>Venturiales</taxon>
        <taxon>Cylindrosympodiaceae</taxon>
        <taxon>Tothia</taxon>
    </lineage>
</organism>
<name>A0A9P4P3M2_9PEZI</name>
<evidence type="ECO:0000256" key="1">
    <source>
        <dbReference type="SAM" id="MobiDB-lite"/>
    </source>
</evidence>
<feature type="region of interest" description="Disordered" evidence="1">
    <location>
        <begin position="1"/>
        <end position="79"/>
    </location>
</feature>
<dbReference type="Proteomes" id="UP000800235">
    <property type="component" value="Unassembled WGS sequence"/>
</dbReference>
<evidence type="ECO:0000313" key="2">
    <source>
        <dbReference type="EMBL" id="KAF2436816.1"/>
    </source>
</evidence>
<evidence type="ECO:0000313" key="3">
    <source>
        <dbReference type="Proteomes" id="UP000800235"/>
    </source>
</evidence>
<dbReference type="EMBL" id="MU007009">
    <property type="protein sequence ID" value="KAF2436816.1"/>
    <property type="molecule type" value="Genomic_DNA"/>
</dbReference>
<feature type="compositionally biased region" description="Acidic residues" evidence="1">
    <location>
        <begin position="60"/>
        <end position="79"/>
    </location>
</feature>
<sequence length="267" mass="28818">MPPSPPTSPQPSLLPSPFTHSDETVDKSPTSRRRQPHPVEAITASIDDPEAPPLQQPVLEEGEDDEAEYDDDNEDDYPPVVETEEAGSLLPPPTFHPFFTLITDQSTGETYHPSTYYLFTDDDPDVLTSASLQALDSYTPQSPLLTAQGTQPPQQPPERYILLDLGSTGQNVENVTSLSPAWAVTDVVVRGAPSFQEESGEGRLMVVVEGVGIGISEDETAVEGGKAKEKMDEARRKCNGSVVDGMESLRVGMEEGLGVLDKIVGVE</sequence>
<dbReference type="AlphaFoldDB" id="A0A9P4P3M2"/>
<comment type="caution">
    <text evidence="2">The sequence shown here is derived from an EMBL/GenBank/DDBJ whole genome shotgun (WGS) entry which is preliminary data.</text>
</comment>
<dbReference type="OrthoDB" id="1681166at2759"/>
<reference evidence="2" key="1">
    <citation type="journal article" date="2020" name="Stud. Mycol.">
        <title>101 Dothideomycetes genomes: a test case for predicting lifestyles and emergence of pathogens.</title>
        <authorList>
            <person name="Haridas S."/>
            <person name="Albert R."/>
            <person name="Binder M."/>
            <person name="Bloem J."/>
            <person name="Labutti K."/>
            <person name="Salamov A."/>
            <person name="Andreopoulos B."/>
            <person name="Baker S."/>
            <person name="Barry K."/>
            <person name="Bills G."/>
            <person name="Bluhm B."/>
            <person name="Cannon C."/>
            <person name="Castanera R."/>
            <person name="Culley D."/>
            <person name="Daum C."/>
            <person name="Ezra D."/>
            <person name="Gonzalez J."/>
            <person name="Henrissat B."/>
            <person name="Kuo A."/>
            <person name="Liang C."/>
            <person name="Lipzen A."/>
            <person name="Lutzoni F."/>
            <person name="Magnuson J."/>
            <person name="Mondo S."/>
            <person name="Nolan M."/>
            <person name="Ohm R."/>
            <person name="Pangilinan J."/>
            <person name="Park H.-J."/>
            <person name="Ramirez L."/>
            <person name="Alfaro M."/>
            <person name="Sun H."/>
            <person name="Tritt A."/>
            <person name="Yoshinaga Y."/>
            <person name="Zwiers L.-H."/>
            <person name="Turgeon B."/>
            <person name="Goodwin S."/>
            <person name="Spatafora J."/>
            <person name="Crous P."/>
            <person name="Grigoriev I."/>
        </authorList>
    </citation>
    <scope>NUCLEOTIDE SEQUENCE</scope>
    <source>
        <strain evidence="2">CBS 130266</strain>
    </source>
</reference>
<gene>
    <name evidence="2" type="ORF">EJ08DRAFT_3933</name>
</gene>
<keyword evidence="3" id="KW-1185">Reference proteome</keyword>
<protein>
    <submittedName>
        <fullName evidence="2">Uncharacterized protein</fullName>
    </submittedName>
</protein>
<accession>A0A9P4P3M2</accession>
<feature type="compositionally biased region" description="Pro residues" evidence="1">
    <location>
        <begin position="1"/>
        <end position="14"/>
    </location>
</feature>
<proteinExistence type="predicted"/>